<evidence type="ECO:0000313" key="3">
    <source>
        <dbReference type="Proteomes" id="UP001176941"/>
    </source>
</evidence>
<proteinExistence type="predicted"/>
<sequence length="74" mass="7587">MPPPAPLCAPRGCAGGALRPPRPAPRRHLFAAAGGTRVSPRRPSLPPPPPPACRARPMDASRAPGGLWTPALDA</sequence>
<dbReference type="EMBL" id="OX459944">
    <property type="protein sequence ID" value="CAI9178733.1"/>
    <property type="molecule type" value="Genomic_DNA"/>
</dbReference>
<accession>A0ABN8ZXQ2</accession>
<name>A0ABN8ZXQ2_RANTA</name>
<keyword evidence="3" id="KW-1185">Reference proteome</keyword>
<feature type="compositionally biased region" description="Pro residues" evidence="1">
    <location>
        <begin position="43"/>
        <end position="52"/>
    </location>
</feature>
<evidence type="ECO:0000313" key="2">
    <source>
        <dbReference type="EMBL" id="CAI9178733.1"/>
    </source>
</evidence>
<dbReference type="Proteomes" id="UP001176941">
    <property type="component" value="Chromosome 8"/>
</dbReference>
<gene>
    <name evidence="2" type="ORF">MRATA1EN1_LOCUS27695</name>
</gene>
<protein>
    <submittedName>
        <fullName evidence="2">Uncharacterized protein</fullName>
    </submittedName>
</protein>
<evidence type="ECO:0000256" key="1">
    <source>
        <dbReference type="SAM" id="MobiDB-lite"/>
    </source>
</evidence>
<feature type="compositionally biased region" description="Low complexity" evidence="1">
    <location>
        <begin position="8"/>
        <end position="19"/>
    </location>
</feature>
<organism evidence="2 3">
    <name type="scientific">Rangifer tarandus platyrhynchus</name>
    <name type="common">Svalbard reindeer</name>
    <dbReference type="NCBI Taxonomy" id="3082113"/>
    <lineage>
        <taxon>Eukaryota</taxon>
        <taxon>Metazoa</taxon>
        <taxon>Chordata</taxon>
        <taxon>Craniata</taxon>
        <taxon>Vertebrata</taxon>
        <taxon>Euteleostomi</taxon>
        <taxon>Mammalia</taxon>
        <taxon>Eutheria</taxon>
        <taxon>Laurasiatheria</taxon>
        <taxon>Artiodactyla</taxon>
        <taxon>Ruminantia</taxon>
        <taxon>Pecora</taxon>
        <taxon>Cervidae</taxon>
        <taxon>Odocoileinae</taxon>
        <taxon>Rangifer</taxon>
    </lineage>
</organism>
<feature type="region of interest" description="Disordered" evidence="1">
    <location>
        <begin position="1"/>
        <end position="74"/>
    </location>
</feature>
<reference evidence="2" key="1">
    <citation type="submission" date="2023-04" db="EMBL/GenBank/DDBJ databases">
        <authorList>
            <consortium name="ELIXIR-Norway"/>
        </authorList>
    </citation>
    <scope>NUCLEOTIDE SEQUENCE [LARGE SCALE GENOMIC DNA]</scope>
</reference>